<evidence type="ECO:0000259" key="4">
    <source>
        <dbReference type="PROSITE" id="PS50949"/>
    </source>
</evidence>
<dbReference type="GO" id="GO:0003677">
    <property type="term" value="F:DNA binding"/>
    <property type="evidence" value="ECO:0007669"/>
    <property type="project" value="UniProtKB-KW"/>
</dbReference>
<dbReference type="Pfam" id="PF00392">
    <property type="entry name" value="GntR"/>
    <property type="match status" value="1"/>
</dbReference>
<accession>T0J4T1</accession>
<keyword evidence="3" id="KW-0804">Transcription</keyword>
<keyword evidence="6" id="KW-1185">Reference proteome</keyword>
<dbReference type="Gene3D" id="1.20.120.530">
    <property type="entry name" value="GntR ligand-binding domain-like"/>
    <property type="match status" value="1"/>
</dbReference>
<dbReference type="SMART" id="SM00895">
    <property type="entry name" value="FCD"/>
    <property type="match status" value="1"/>
</dbReference>
<proteinExistence type="predicted"/>
<protein>
    <recommendedName>
        <fullName evidence="4">HTH gntR-type domain-containing protein</fullName>
    </recommendedName>
</protein>
<dbReference type="SUPFAM" id="SSF46785">
    <property type="entry name" value="Winged helix' DNA-binding domain"/>
    <property type="match status" value="1"/>
</dbReference>
<dbReference type="GO" id="GO:0003700">
    <property type="term" value="F:DNA-binding transcription factor activity"/>
    <property type="evidence" value="ECO:0007669"/>
    <property type="project" value="InterPro"/>
</dbReference>
<evidence type="ECO:0000256" key="1">
    <source>
        <dbReference type="ARBA" id="ARBA00023015"/>
    </source>
</evidence>
<feature type="domain" description="HTH gntR-type" evidence="4">
    <location>
        <begin position="29"/>
        <end position="96"/>
    </location>
</feature>
<dbReference type="PANTHER" id="PTHR43537:SF51">
    <property type="entry name" value="HTH-TYPE TRANSCRIPTIONAL REGULATOR LGOR-RELATED"/>
    <property type="match status" value="1"/>
</dbReference>
<dbReference type="eggNOG" id="COG1802">
    <property type="taxonomic scope" value="Bacteria"/>
</dbReference>
<dbReference type="Proteomes" id="UP000015527">
    <property type="component" value="Unassembled WGS sequence"/>
</dbReference>
<dbReference type="SUPFAM" id="SSF48008">
    <property type="entry name" value="GntR ligand-binding domain-like"/>
    <property type="match status" value="1"/>
</dbReference>
<dbReference type="InterPro" id="IPR036388">
    <property type="entry name" value="WH-like_DNA-bd_sf"/>
</dbReference>
<keyword evidence="1" id="KW-0805">Transcription regulation</keyword>
<evidence type="ECO:0000313" key="5">
    <source>
        <dbReference type="EMBL" id="EQB19155.1"/>
    </source>
</evidence>
<dbReference type="SMART" id="SM00345">
    <property type="entry name" value="HTH_GNTR"/>
    <property type="match status" value="1"/>
</dbReference>
<evidence type="ECO:0000256" key="2">
    <source>
        <dbReference type="ARBA" id="ARBA00023125"/>
    </source>
</evidence>
<evidence type="ECO:0000256" key="3">
    <source>
        <dbReference type="ARBA" id="ARBA00023163"/>
    </source>
</evidence>
<dbReference type="PROSITE" id="PS50949">
    <property type="entry name" value="HTH_GNTR"/>
    <property type="match status" value="1"/>
</dbReference>
<keyword evidence="2" id="KW-0238">DNA-binding</keyword>
<dbReference type="InterPro" id="IPR011711">
    <property type="entry name" value="GntR_C"/>
</dbReference>
<dbReference type="AlphaFoldDB" id="T0J4T1"/>
<name>T0J4T1_9SPHN</name>
<comment type="caution">
    <text evidence="5">The sequence shown here is derived from an EMBL/GenBank/DDBJ whole genome shotgun (WGS) entry which is preliminary data.</text>
</comment>
<gene>
    <name evidence="5" type="ORF">L284_02670</name>
</gene>
<dbReference type="InterPro" id="IPR008920">
    <property type="entry name" value="TF_FadR/GntR_C"/>
</dbReference>
<dbReference type="Pfam" id="PF07729">
    <property type="entry name" value="FCD"/>
    <property type="match status" value="1"/>
</dbReference>
<organism evidence="5 6">
    <name type="scientific">Novosphingobium lindaniclasticum LE124</name>
    <dbReference type="NCBI Taxonomy" id="1096930"/>
    <lineage>
        <taxon>Bacteria</taxon>
        <taxon>Pseudomonadati</taxon>
        <taxon>Pseudomonadota</taxon>
        <taxon>Alphaproteobacteria</taxon>
        <taxon>Sphingomonadales</taxon>
        <taxon>Sphingomonadaceae</taxon>
        <taxon>Novosphingobium</taxon>
    </lineage>
</organism>
<dbReference type="InterPro" id="IPR036390">
    <property type="entry name" value="WH_DNA-bd_sf"/>
</dbReference>
<dbReference type="PATRIC" id="fig|1096930.3.peg.523"/>
<dbReference type="InterPro" id="IPR000524">
    <property type="entry name" value="Tscrpt_reg_HTH_GntR"/>
</dbReference>
<dbReference type="Gene3D" id="1.10.10.10">
    <property type="entry name" value="Winged helix-like DNA-binding domain superfamily/Winged helix DNA-binding domain"/>
    <property type="match status" value="1"/>
</dbReference>
<dbReference type="EMBL" id="ATHL01000024">
    <property type="protein sequence ID" value="EQB19155.1"/>
    <property type="molecule type" value="Genomic_DNA"/>
</dbReference>
<evidence type="ECO:0000313" key="6">
    <source>
        <dbReference type="Proteomes" id="UP000015527"/>
    </source>
</evidence>
<dbReference type="PANTHER" id="PTHR43537">
    <property type="entry name" value="TRANSCRIPTIONAL REGULATOR, GNTR FAMILY"/>
    <property type="match status" value="1"/>
</dbReference>
<dbReference type="PRINTS" id="PR00035">
    <property type="entry name" value="HTHGNTR"/>
</dbReference>
<reference evidence="5 6" key="1">
    <citation type="journal article" date="2013" name="Genome Announc.">
        <title>Genome Sequence of Novosphingobium lindaniclasticum LE124T, Isolated from a Hexachlorocyclohexane Dumpsite.</title>
        <authorList>
            <person name="Saxena A."/>
            <person name="Nayyar N."/>
            <person name="Sangwan N."/>
            <person name="Kumari R."/>
            <person name="Khurana J.P."/>
            <person name="Lal R."/>
        </authorList>
    </citation>
    <scope>NUCLEOTIDE SEQUENCE [LARGE SCALE GENOMIC DNA]</scope>
    <source>
        <strain evidence="5 6">LE124</strain>
    </source>
</reference>
<sequence length="255" mass="28055">MNPEILAACRLMCRFAAMTSSFPDDATCLRAKSSALTRLREMILRGTLKPGERLREVELAERLAMSRTPIRQALPALALEGLLVQAGVRGYAVRSFTRAESLQALHLRAVLEGYAARSIVLAGRGGAVADALAPLIAEVDELLRAGTLSEVLEERYGQLNERFHSAVVEGADDPLLRDLIARCNVVPFTSPAVIAFEELDEAEIMDLMRYAQRQHHAIVNSLRAGDALRAEMLFREHATTQESSMAMGETLRRSL</sequence>